<proteinExistence type="predicted"/>
<evidence type="ECO:0000313" key="1">
    <source>
        <dbReference type="EMBL" id="MCO1660644.1"/>
    </source>
</evidence>
<reference evidence="1" key="1">
    <citation type="submission" date="2021-04" db="EMBL/GenBank/DDBJ databases">
        <title>Pseudonocardia sp. nov., isolated from sandy soil of mangrove forest.</title>
        <authorList>
            <person name="Zan Z."/>
            <person name="Huang R."/>
            <person name="Liu W."/>
        </authorList>
    </citation>
    <scope>NUCLEOTIDE SEQUENCE</scope>
    <source>
        <strain evidence="1">S2-4</strain>
    </source>
</reference>
<organism evidence="1 2">
    <name type="scientific">Pseudonocardia humida</name>
    <dbReference type="NCBI Taxonomy" id="2800819"/>
    <lineage>
        <taxon>Bacteria</taxon>
        <taxon>Bacillati</taxon>
        <taxon>Actinomycetota</taxon>
        <taxon>Actinomycetes</taxon>
        <taxon>Pseudonocardiales</taxon>
        <taxon>Pseudonocardiaceae</taxon>
        <taxon>Pseudonocardia</taxon>
    </lineage>
</organism>
<dbReference type="RefSeq" id="WP_252446186.1">
    <property type="nucleotide sequence ID" value="NZ_JAGSOV010000088.1"/>
</dbReference>
<accession>A0ABT1AD13</accession>
<gene>
    <name evidence="1" type="ORF">KDL28_36905</name>
</gene>
<comment type="caution">
    <text evidence="1">The sequence shown here is derived from an EMBL/GenBank/DDBJ whole genome shotgun (WGS) entry which is preliminary data.</text>
</comment>
<dbReference type="EMBL" id="JAGSOV010000088">
    <property type="protein sequence ID" value="MCO1660644.1"/>
    <property type="molecule type" value="Genomic_DNA"/>
</dbReference>
<evidence type="ECO:0000313" key="2">
    <source>
        <dbReference type="Proteomes" id="UP001165283"/>
    </source>
</evidence>
<keyword evidence="2" id="KW-1185">Reference proteome</keyword>
<protein>
    <submittedName>
        <fullName evidence="1">Uncharacterized protein</fullName>
    </submittedName>
</protein>
<dbReference type="Proteomes" id="UP001165283">
    <property type="component" value="Unassembled WGS sequence"/>
</dbReference>
<sequence>MTTDERYRGTPGGLTQQLGNGWHARLDVPDGFLEMIDALRVLQDRVTAAAPPRPRPPTSWPT</sequence>
<name>A0ABT1AD13_9PSEU</name>